<dbReference type="Proteomes" id="UP000016929">
    <property type="component" value="Unassembled WGS sequence"/>
</dbReference>
<name>N1RZI7_FUSC4</name>
<gene>
    <name evidence="1" type="ORF">FOC4_g10005772</name>
</gene>
<sequence>MKLSIESIATLAATSQVTAWYVTFYDNTERCEVDGETEYQILEGEQSDCNTFAASIDGVDCIHFVEGGRNINKEPGQCVTTLEMSLTNGEKPDIASFRCVS</sequence>
<reference evidence="2" key="1">
    <citation type="submission" date="2012-09" db="EMBL/GenBank/DDBJ databases">
        <title>Genome sequencing and comparative transcriptomics of race 1 and race 4 of banana pathogen: Fusarium oxysporum f. sp. cubense.</title>
        <authorList>
            <person name="Fang X."/>
            <person name="Huang J."/>
        </authorList>
    </citation>
    <scope>NUCLEOTIDE SEQUENCE [LARGE SCALE GENOMIC DNA]</scope>
    <source>
        <strain evidence="2">race 4</strain>
    </source>
</reference>
<protein>
    <submittedName>
        <fullName evidence="1">Uncharacterized protein</fullName>
    </submittedName>
</protein>
<evidence type="ECO:0000313" key="2">
    <source>
        <dbReference type="Proteomes" id="UP000016929"/>
    </source>
</evidence>
<dbReference type="OrthoDB" id="5072352at2759"/>
<evidence type="ECO:0000313" key="1">
    <source>
        <dbReference type="EMBL" id="EMT67665.1"/>
    </source>
</evidence>
<organism evidence="1 2">
    <name type="scientific">Fusarium oxysporum f. sp. cubense (strain race 4)</name>
    <name type="common">Panama disease fungus</name>
    <dbReference type="NCBI Taxonomy" id="2502994"/>
    <lineage>
        <taxon>Eukaryota</taxon>
        <taxon>Fungi</taxon>
        <taxon>Dikarya</taxon>
        <taxon>Ascomycota</taxon>
        <taxon>Pezizomycotina</taxon>
        <taxon>Sordariomycetes</taxon>
        <taxon>Hypocreomycetidae</taxon>
        <taxon>Hypocreales</taxon>
        <taxon>Nectriaceae</taxon>
        <taxon>Fusarium</taxon>
        <taxon>Fusarium oxysporum species complex</taxon>
    </lineage>
</organism>
<dbReference type="AlphaFoldDB" id="N1RZI7"/>
<keyword evidence="2" id="KW-1185">Reference proteome</keyword>
<accession>N1RZI7</accession>
<proteinExistence type="predicted"/>
<dbReference type="EMBL" id="KB726570">
    <property type="protein sequence ID" value="EMT67665.1"/>
    <property type="molecule type" value="Genomic_DNA"/>
</dbReference>
<dbReference type="HOGENOM" id="CLU_144917_0_0_1"/>
<reference evidence="2" key="2">
    <citation type="journal article" date="2014" name="PLoS ONE">
        <title>Genome and Transcriptome Analysis of the Fungal Pathogen Fusarium oxysporum f. sp. cubense Causing Banana Vascular Wilt Disease.</title>
        <authorList>
            <person name="Guo L."/>
            <person name="Han L."/>
            <person name="Yang L."/>
            <person name="Zeng H."/>
            <person name="Fan D."/>
            <person name="Zhu Y."/>
            <person name="Feng Y."/>
            <person name="Wang G."/>
            <person name="Peng C."/>
            <person name="Jiang X."/>
            <person name="Zhou D."/>
            <person name="Ni P."/>
            <person name="Liang C."/>
            <person name="Liu L."/>
            <person name="Wang J."/>
            <person name="Mao C."/>
            <person name="Fang X."/>
            <person name="Peng M."/>
            <person name="Huang J."/>
        </authorList>
    </citation>
    <scope>NUCLEOTIDE SEQUENCE [LARGE SCALE GENOMIC DNA]</scope>
    <source>
        <strain evidence="2">race 4</strain>
    </source>
</reference>